<reference evidence="1 2" key="1">
    <citation type="journal article" date="2020" name="Cell">
        <title>Large-Scale Comparative Analyses of Tick Genomes Elucidate Their Genetic Diversity and Vector Capacities.</title>
        <authorList>
            <consortium name="Tick Genome and Microbiome Consortium (TIGMIC)"/>
            <person name="Jia N."/>
            <person name="Wang J."/>
            <person name="Shi W."/>
            <person name="Du L."/>
            <person name="Sun Y."/>
            <person name="Zhan W."/>
            <person name="Jiang J.F."/>
            <person name="Wang Q."/>
            <person name="Zhang B."/>
            <person name="Ji P."/>
            <person name="Bell-Sakyi L."/>
            <person name="Cui X.M."/>
            <person name="Yuan T.T."/>
            <person name="Jiang B.G."/>
            <person name="Yang W.F."/>
            <person name="Lam T.T."/>
            <person name="Chang Q.C."/>
            <person name="Ding S.J."/>
            <person name="Wang X.J."/>
            <person name="Zhu J.G."/>
            <person name="Ruan X.D."/>
            <person name="Zhao L."/>
            <person name="Wei J.T."/>
            <person name="Ye R.Z."/>
            <person name="Que T.C."/>
            <person name="Du C.H."/>
            <person name="Zhou Y.H."/>
            <person name="Cheng J.X."/>
            <person name="Dai P.F."/>
            <person name="Guo W.B."/>
            <person name="Han X.H."/>
            <person name="Huang E.J."/>
            <person name="Li L.F."/>
            <person name="Wei W."/>
            <person name="Gao Y.C."/>
            <person name="Liu J.Z."/>
            <person name="Shao H.Z."/>
            <person name="Wang X."/>
            <person name="Wang C.C."/>
            <person name="Yang T.C."/>
            <person name="Huo Q.B."/>
            <person name="Li W."/>
            <person name="Chen H.Y."/>
            <person name="Chen S.E."/>
            <person name="Zhou L.G."/>
            <person name="Ni X.B."/>
            <person name="Tian J.H."/>
            <person name="Sheng Y."/>
            <person name="Liu T."/>
            <person name="Pan Y.S."/>
            <person name="Xia L.Y."/>
            <person name="Li J."/>
            <person name="Zhao F."/>
            <person name="Cao W.C."/>
        </authorList>
    </citation>
    <scope>NUCLEOTIDE SEQUENCE [LARGE SCALE GENOMIC DNA]</scope>
    <source>
        <strain evidence="1">Iper-2018</strain>
    </source>
</reference>
<accession>A0AC60NXG2</accession>
<evidence type="ECO:0000313" key="1">
    <source>
        <dbReference type="EMBL" id="KAG0411847.1"/>
    </source>
</evidence>
<comment type="caution">
    <text evidence="1">The sequence shown here is derived from an EMBL/GenBank/DDBJ whole genome shotgun (WGS) entry which is preliminary data.</text>
</comment>
<sequence length="171" mass="19181">MYEEHLRLAFQTGNFLWERLRIMLPKKKKQCAPAPCKVTLLGDATVPPEVKKVLEHGPKLCTQPRLNPIEKIALVRSLADHVVPEEKGRCLSEAVDALRLRTAVQRSGPRISCVVSYLQENNLKLLTGDKEGGFVVLPQALYDEKSSKDITKNFRHVDVSLQKIKKGSGDL</sequence>
<organism evidence="1 2">
    <name type="scientific">Ixodes persulcatus</name>
    <name type="common">Taiga tick</name>
    <dbReference type="NCBI Taxonomy" id="34615"/>
    <lineage>
        <taxon>Eukaryota</taxon>
        <taxon>Metazoa</taxon>
        <taxon>Ecdysozoa</taxon>
        <taxon>Arthropoda</taxon>
        <taxon>Chelicerata</taxon>
        <taxon>Arachnida</taxon>
        <taxon>Acari</taxon>
        <taxon>Parasitiformes</taxon>
        <taxon>Ixodida</taxon>
        <taxon>Ixodoidea</taxon>
        <taxon>Ixodidae</taxon>
        <taxon>Ixodinae</taxon>
        <taxon>Ixodes</taxon>
    </lineage>
</organism>
<evidence type="ECO:0000313" key="2">
    <source>
        <dbReference type="Proteomes" id="UP000805193"/>
    </source>
</evidence>
<dbReference type="Proteomes" id="UP000805193">
    <property type="component" value="Unassembled WGS sequence"/>
</dbReference>
<keyword evidence="2" id="KW-1185">Reference proteome</keyword>
<dbReference type="EMBL" id="JABSTQ010011399">
    <property type="protein sequence ID" value="KAG0411847.1"/>
    <property type="molecule type" value="Genomic_DNA"/>
</dbReference>
<proteinExistence type="predicted"/>
<name>A0AC60NXG2_IXOPE</name>
<gene>
    <name evidence="1" type="ORF">HPB47_011028</name>
</gene>
<protein>
    <submittedName>
        <fullName evidence="1">Uncharacterized protein</fullName>
    </submittedName>
</protein>